<comment type="catalytic activity">
    <reaction evidence="9">
        <text>S-methyl-5'-thioadenosine + phosphate = 5-(methylsulfanyl)-alpha-D-ribose 1-phosphate + adenine</text>
        <dbReference type="Rhea" id="RHEA:11852"/>
        <dbReference type="ChEBI" id="CHEBI:16708"/>
        <dbReference type="ChEBI" id="CHEBI:17509"/>
        <dbReference type="ChEBI" id="CHEBI:43474"/>
        <dbReference type="ChEBI" id="CHEBI:58533"/>
        <dbReference type="EC" id="2.4.2.28"/>
    </reaction>
    <physiologicalReaction direction="left-to-right" evidence="9">
        <dbReference type="Rhea" id="RHEA:11853"/>
    </physiologicalReaction>
</comment>
<evidence type="ECO:0000256" key="3">
    <source>
        <dbReference type="ARBA" id="ARBA00022679"/>
    </source>
</evidence>
<evidence type="ECO:0000256" key="6">
    <source>
        <dbReference type="ARBA" id="ARBA00022833"/>
    </source>
</evidence>
<comment type="catalytic activity">
    <reaction evidence="7">
        <text>adenosine + H2O + H(+) = inosine + NH4(+)</text>
        <dbReference type="Rhea" id="RHEA:24408"/>
        <dbReference type="ChEBI" id="CHEBI:15377"/>
        <dbReference type="ChEBI" id="CHEBI:15378"/>
        <dbReference type="ChEBI" id="CHEBI:16335"/>
        <dbReference type="ChEBI" id="CHEBI:17596"/>
        <dbReference type="ChEBI" id="CHEBI:28938"/>
        <dbReference type="EC" id="3.5.4.4"/>
    </reaction>
    <physiologicalReaction direction="left-to-right" evidence="7">
        <dbReference type="Rhea" id="RHEA:24409"/>
    </physiologicalReaction>
</comment>
<keyword evidence="6" id="KW-0862">Zinc</keyword>
<evidence type="ECO:0000256" key="4">
    <source>
        <dbReference type="ARBA" id="ARBA00022723"/>
    </source>
</evidence>
<accession>A0A378XCM5</accession>
<comment type="catalytic activity">
    <reaction evidence="1">
        <text>inosine + phosphate = alpha-D-ribose 1-phosphate + hypoxanthine</text>
        <dbReference type="Rhea" id="RHEA:27646"/>
        <dbReference type="ChEBI" id="CHEBI:17368"/>
        <dbReference type="ChEBI" id="CHEBI:17596"/>
        <dbReference type="ChEBI" id="CHEBI:43474"/>
        <dbReference type="ChEBI" id="CHEBI:57720"/>
        <dbReference type="EC" id="2.4.2.1"/>
    </reaction>
    <physiologicalReaction direction="left-to-right" evidence="1">
        <dbReference type="Rhea" id="RHEA:27647"/>
    </physiologicalReaction>
</comment>
<dbReference type="GO" id="GO:0005507">
    <property type="term" value="F:copper ion binding"/>
    <property type="evidence" value="ECO:0007669"/>
    <property type="project" value="TreeGrafter"/>
</dbReference>
<dbReference type="GO" id="GO:0016787">
    <property type="term" value="F:hydrolase activity"/>
    <property type="evidence" value="ECO:0007669"/>
    <property type="project" value="UniProtKB-KW"/>
</dbReference>
<evidence type="ECO:0000313" key="12">
    <source>
        <dbReference type="Proteomes" id="UP000254603"/>
    </source>
</evidence>
<sequence>MSVLQQTPKPFAVYDELQTLPIISGPTFPGLNYFTTTAKSGRKDVTSTSGDEDAFTEAGFNLGLSTGAESSLVLANRAHLRSRLPSEPVWISQVHGSSVFDADNWQVGDDLAIADASITTKIGRTLVVQTADCMPIVLLGADAKVLGVVHAGWRSLLLGVIENTIEAMLNKYAGAICYAWIGPSIGAAVFEVGAEVRAAFIESNPAYERFFTIKKDHTDKYLANLVAIANHKLCRLKVVGKVDENCQIYFSGLCSYSLADWFYSYRRNPNTGRLATVAYLK</sequence>
<dbReference type="SUPFAM" id="SSF64438">
    <property type="entry name" value="CNF1/YfiH-like putative cysteine hydrolases"/>
    <property type="match status" value="1"/>
</dbReference>
<reference evidence="11 12" key="1">
    <citation type="submission" date="2018-06" db="EMBL/GenBank/DDBJ databases">
        <authorList>
            <consortium name="Pathogen Informatics"/>
            <person name="Doyle S."/>
        </authorList>
    </citation>
    <scope>NUCLEOTIDE SEQUENCE [LARGE SCALE GENOMIC DNA]</scope>
    <source>
        <strain evidence="11 12">NCTC11997</strain>
    </source>
</reference>
<evidence type="ECO:0000313" key="13">
    <source>
        <dbReference type="Proteomes" id="UP000594903"/>
    </source>
</evidence>
<comment type="catalytic activity">
    <reaction evidence="8">
        <text>adenosine + phosphate = alpha-D-ribose 1-phosphate + adenine</text>
        <dbReference type="Rhea" id="RHEA:27642"/>
        <dbReference type="ChEBI" id="CHEBI:16335"/>
        <dbReference type="ChEBI" id="CHEBI:16708"/>
        <dbReference type="ChEBI" id="CHEBI:43474"/>
        <dbReference type="ChEBI" id="CHEBI:57720"/>
        <dbReference type="EC" id="2.4.2.1"/>
    </reaction>
    <physiologicalReaction direction="left-to-right" evidence="8">
        <dbReference type="Rhea" id="RHEA:27643"/>
    </physiologicalReaction>
</comment>
<dbReference type="InterPro" id="IPR038371">
    <property type="entry name" value="Cu_polyphenol_OxRdtase_sf"/>
</dbReference>
<evidence type="ECO:0000256" key="7">
    <source>
        <dbReference type="ARBA" id="ARBA00047989"/>
    </source>
</evidence>
<protein>
    <submittedName>
        <fullName evidence="11">Laccase domain protein yfiH</fullName>
    </submittedName>
    <submittedName>
        <fullName evidence="10">Laccase domain-containing protein</fullName>
    </submittedName>
</protein>
<reference evidence="10 13" key="2">
    <citation type="submission" date="2020-12" db="EMBL/GenBank/DDBJ databases">
        <title>FDA dAtabase for Regulatory Grade micrObial Sequences (FDA-ARGOS): Supporting development and validation of Infectious Disease Dx tests.</title>
        <authorList>
            <person name="Sproer C."/>
            <person name="Gronow S."/>
            <person name="Severitt S."/>
            <person name="Schroder I."/>
            <person name="Tallon L."/>
            <person name="Sadzewicz L."/>
            <person name="Zhao X."/>
            <person name="Boylan J."/>
            <person name="Ott S."/>
            <person name="Bowen H."/>
            <person name="Vavikolanu K."/>
            <person name="Mehta A."/>
            <person name="Aluvathingal J."/>
            <person name="Nadendla S."/>
            <person name="Lowell S."/>
            <person name="Myers T."/>
            <person name="Yan Y."/>
            <person name="Sichtig H."/>
        </authorList>
    </citation>
    <scope>NUCLEOTIDE SEQUENCE [LARGE SCALE GENOMIC DNA]</scope>
    <source>
        <strain evidence="10 13">FDAARGOS_872</strain>
    </source>
</reference>
<dbReference type="PANTHER" id="PTHR30616:SF2">
    <property type="entry name" value="PURINE NUCLEOSIDE PHOSPHORYLASE LACC1"/>
    <property type="match status" value="1"/>
</dbReference>
<dbReference type="RefSeq" id="WP_018573273.1">
    <property type="nucleotide sequence ID" value="NZ_CP065725.1"/>
</dbReference>
<evidence type="ECO:0000256" key="2">
    <source>
        <dbReference type="ARBA" id="ARBA00007353"/>
    </source>
</evidence>
<evidence type="ECO:0000256" key="1">
    <source>
        <dbReference type="ARBA" id="ARBA00000553"/>
    </source>
</evidence>
<proteinExistence type="inferred from homology"/>
<dbReference type="Proteomes" id="UP000254603">
    <property type="component" value="Unassembled WGS sequence"/>
</dbReference>
<keyword evidence="3" id="KW-0808">Transferase</keyword>
<evidence type="ECO:0000256" key="9">
    <source>
        <dbReference type="ARBA" id="ARBA00049893"/>
    </source>
</evidence>
<gene>
    <name evidence="11" type="primary">yfiH</name>
    <name evidence="10" type="ORF">I6G29_03755</name>
    <name evidence="11" type="ORF">NCTC11997_00802</name>
</gene>
<comment type="similarity">
    <text evidence="2">Belongs to the purine nucleoside phosphorylase YfiH/LACC1 family.</text>
</comment>
<name>A0A378XCM5_9BURK</name>
<evidence type="ECO:0000313" key="10">
    <source>
        <dbReference type="EMBL" id="QPT40701.1"/>
    </source>
</evidence>
<keyword evidence="4" id="KW-0479">Metal-binding</keyword>
<dbReference type="STRING" id="1122619.GCA_000373745_00088"/>
<dbReference type="Pfam" id="PF02578">
    <property type="entry name" value="Cu-oxidase_4"/>
    <property type="match status" value="1"/>
</dbReference>
<dbReference type="InterPro" id="IPR003730">
    <property type="entry name" value="Cu_polyphenol_OxRdtase"/>
</dbReference>
<evidence type="ECO:0000313" key="11">
    <source>
        <dbReference type="EMBL" id="SUA52491.1"/>
    </source>
</evidence>
<keyword evidence="5" id="KW-0378">Hydrolase</keyword>
<dbReference type="EMBL" id="UGSB01000001">
    <property type="protein sequence ID" value="SUA52491.1"/>
    <property type="molecule type" value="Genomic_DNA"/>
</dbReference>
<dbReference type="Gene3D" id="3.60.140.10">
    <property type="entry name" value="CNF1/YfiH-like putative cysteine hydrolases"/>
    <property type="match status" value="1"/>
</dbReference>
<dbReference type="GO" id="GO:0017061">
    <property type="term" value="F:S-methyl-5-thioadenosine phosphorylase activity"/>
    <property type="evidence" value="ECO:0007669"/>
    <property type="project" value="UniProtKB-EC"/>
</dbReference>
<evidence type="ECO:0000256" key="5">
    <source>
        <dbReference type="ARBA" id="ARBA00022801"/>
    </source>
</evidence>
<dbReference type="AlphaFoldDB" id="A0A378XCM5"/>
<evidence type="ECO:0000256" key="8">
    <source>
        <dbReference type="ARBA" id="ARBA00048968"/>
    </source>
</evidence>
<keyword evidence="13" id="KW-1185">Reference proteome</keyword>
<dbReference type="OrthoDB" id="4279at2"/>
<dbReference type="InterPro" id="IPR011324">
    <property type="entry name" value="Cytotoxic_necrot_fac-like_cat"/>
</dbReference>
<dbReference type="PANTHER" id="PTHR30616">
    <property type="entry name" value="UNCHARACTERIZED PROTEIN YFIH"/>
    <property type="match status" value="1"/>
</dbReference>
<organism evidence="11 12">
    <name type="scientific">Oligella ureolytica</name>
    <dbReference type="NCBI Taxonomy" id="90244"/>
    <lineage>
        <taxon>Bacteria</taxon>
        <taxon>Pseudomonadati</taxon>
        <taxon>Pseudomonadota</taxon>
        <taxon>Betaproteobacteria</taxon>
        <taxon>Burkholderiales</taxon>
        <taxon>Alcaligenaceae</taxon>
        <taxon>Oligella</taxon>
    </lineage>
</organism>
<dbReference type="Proteomes" id="UP000594903">
    <property type="component" value="Chromosome"/>
</dbReference>
<dbReference type="CDD" id="cd16833">
    <property type="entry name" value="YfiH"/>
    <property type="match status" value="1"/>
</dbReference>
<dbReference type="EMBL" id="CP065725">
    <property type="protein sequence ID" value="QPT40701.1"/>
    <property type="molecule type" value="Genomic_DNA"/>
</dbReference>